<protein>
    <submittedName>
        <fullName evidence="2">MarR family transcriptional regulator</fullName>
    </submittedName>
</protein>
<dbReference type="SMART" id="SM00347">
    <property type="entry name" value="HTH_MARR"/>
    <property type="match status" value="1"/>
</dbReference>
<accession>A0A0R1GKF7</accession>
<dbReference type="PANTHER" id="PTHR33164:SF102">
    <property type="entry name" value="TRANSCRIPTIONAL REGULATORY PROTEIN"/>
    <property type="match status" value="1"/>
</dbReference>
<dbReference type="PATRIC" id="fig|1423726.3.peg.536"/>
<evidence type="ECO:0000313" key="2">
    <source>
        <dbReference type="EMBL" id="KRK34510.1"/>
    </source>
</evidence>
<dbReference type="Pfam" id="PF12802">
    <property type="entry name" value="MarR_2"/>
    <property type="match status" value="1"/>
</dbReference>
<dbReference type="Gene3D" id="1.10.10.10">
    <property type="entry name" value="Winged helix-like DNA-binding domain superfamily/Winged helix DNA-binding domain"/>
    <property type="match status" value="1"/>
</dbReference>
<dbReference type="PANTHER" id="PTHR33164">
    <property type="entry name" value="TRANSCRIPTIONAL REGULATOR, MARR FAMILY"/>
    <property type="match status" value="1"/>
</dbReference>
<organism evidence="2 3">
    <name type="scientific">Loigolactobacillus bifermentans DSM 20003</name>
    <dbReference type="NCBI Taxonomy" id="1423726"/>
    <lineage>
        <taxon>Bacteria</taxon>
        <taxon>Bacillati</taxon>
        <taxon>Bacillota</taxon>
        <taxon>Bacilli</taxon>
        <taxon>Lactobacillales</taxon>
        <taxon>Lactobacillaceae</taxon>
        <taxon>Loigolactobacillus</taxon>
    </lineage>
</organism>
<feature type="domain" description="HTH marR-type" evidence="1">
    <location>
        <begin position="9"/>
        <end position="151"/>
    </location>
</feature>
<dbReference type="InterPro" id="IPR036388">
    <property type="entry name" value="WH-like_DNA-bd_sf"/>
</dbReference>
<dbReference type="InterPro" id="IPR000835">
    <property type="entry name" value="HTH_MarR-typ"/>
</dbReference>
<dbReference type="InterPro" id="IPR039422">
    <property type="entry name" value="MarR/SlyA-like"/>
</dbReference>
<dbReference type="EMBL" id="AZDA01000091">
    <property type="protein sequence ID" value="KRK34510.1"/>
    <property type="molecule type" value="Genomic_DNA"/>
</dbReference>
<evidence type="ECO:0000259" key="1">
    <source>
        <dbReference type="PROSITE" id="PS50995"/>
    </source>
</evidence>
<dbReference type="GO" id="GO:0003700">
    <property type="term" value="F:DNA-binding transcription factor activity"/>
    <property type="evidence" value="ECO:0007669"/>
    <property type="project" value="InterPro"/>
</dbReference>
<dbReference type="InterPro" id="IPR036390">
    <property type="entry name" value="WH_DNA-bd_sf"/>
</dbReference>
<comment type="caution">
    <text evidence="2">The sequence shown here is derived from an EMBL/GenBank/DDBJ whole genome shotgun (WGS) entry which is preliminary data.</text>
</comment>
<dbReference type="STRING" id="1423726.FC07_GL000520"/>
<sequence length="153" mass="17377">MKAGFLLEHNDQLRQLTYLIRAVRQQTRKVFYTQAAKHDLTEAWCLVLGVLHRQAPCALNQLATALHVSNSTASGIVERMCGAGLITKQRLPHNQRQIGISLTNAGKEAYENVERDYWEVLQPLRELPEGKLTQILKDQTMILETLEAINDDQ</sequence>
<dbReference type="SUPFAM" id="SSF46785">
    <property type="entry name" value="Winged helix' DNA-binding domain"/>
    <property type="match status" value="1"/>
</dbReference>
<reference evidence="2 3" key="1">
    <citation type="journal article" date="2015" name="Genome Announc.">
        <title>Expanding the biotechnology potential of lactobacilli through comparative genomics of 213 strains and associated genera.</title>
        <authorList>
            <person name="Sun Z."/>
            <person name="Harris H.M."/>
            <person name="McCann A."/>
            <person name="Guo C."/>
            <person name="Argimon S."/>
            <person name="Zhang W."/>
            <person name="Yang X."/>
            <person name="Jeffery I.B."/>
            <person name="Cooney J.C."/>
            <person name="Kagawa T.F."/>
            <person name="Liu W."/>
            <person name="Song Y."/>
            <person name="Salvetti E."/>
            <person name="Wrobel A."/>
            <person name="Rasinkangas P."/>
            <person name="Parkhill J."/>
            <person name="Rea M.C."/>
            <person name="O'Sullivan O."/>
            <person name="Ritari J."/>
            <person name="Douillard F.P."/>
            <person name="Paul Ross R."/>
            <person name="Yang R."/>
            <person name="Briner A.E."/>
            <person name="Felis G.E."/>
            <person name="de Vos W.M."/>
            <person name="Barrangou R."/>
            <person name="Klaenhammer T.R."/>
            <person name="Caufield P.W."/>
            <person name="Cui Y."/>
            <person name="Zhang H."/>
            <person name="O'Toole P.W."/>
        </authorList>
    </citation>
    <scope>NUCLEOTIDE SEQUENCE [LARGE SCALE GENOMIC DNA]</scope>
    <source>
        <strain evidence="2 3">DSM 20003</strain>
    </source>
</reference>
<dbReference type="GO" id="GO:0006950">
    <property type="term" value="P:response to stress"/>
    <property type="evidence" value="ECO:0007669"/>
    <property type="project" value="TreeGrafter"/>
</dbReference>
<dbReference type="Proteomes" id="UP000051461">
    <property type="component" value="Unassembled WGS sequence"/>
</dbReference>
<name>A0A0R1GKF7_9LACO</name>
<proteinExistence type="predicted"/>
<dbReference type="PROSITE" id="PS50995">
    <property type="entry name" value="HTH_MARR_2"/>
    <property type="match status" value="1"/>
</dbReference>
<keyword evidence="3" id="KW-1185">Reference proteome</keyword>
<gene>
    <name evidence="2" type="ORF">FC07_GL000520</name>
</gene>
<evidence type="ECO:0000313" key="3">
    <source>
        <dbReference type="Proteomes" id="UP000051461"/>
    </source>
</evidence>
<dbReference type="AlphaFoldDB" id="A0A0R1GKF7"/>